<dbReference type="GeneID" id="97276265"/>
<proteinExistence type="predicted"/>
<evidence type="ECO:0000313" key="2">
    <source>
        <dbReference type="EMBL" id="SIN62145.1"/>
    </source>
</evidence>
<gene>
    <name evidence="2" type="ORF">SAMN05878438_0796</name>
</gene>
<sequence length="242" mass="26955">MSLNDIKHLAVETIYLVPDASEGQRCYLWCDDPAPGLDMDPSDSVEYLRKDVHDAIIAKQASAAKQGMDAAKKVAGSNLEQAKRLHAESSPAALESEREANARLTELVAKLEQERDALAAHVERQSELLRRLVSAMRNYEMDADPDYPPPRDHRAMMSDAEAALKAVPVTSLARRDSHPDCELECGAYGTYCKCAAEKSQQAAWDKEEEDLKKVRDGKMSTNTFRRIHFPELAASSKTEDHQ</sequence>
<accession>A0A1N6DM10</accession>
<dbReference type="Proteomes" id="UP000185024">
    <property type="component" value="Unassembled WGS sequence"/>
</dbReference>
<keyword evidence="1" id="KW-0175">Coiled coil</keyword>
<evidence type="ECO:0000313" key="3">
    <source>
        <dbReference type="Proteomes" id="UP000185024"/>
    </source>
</evidence>
<dbReference type="AlphaFoldDB" id="A0A1N6DM10"/>
<dbReference type="RefSeq" id="WP_074210842.1">
    <property type="nucleotide sequence ID" value="NZ_BJOI01000012.1"/>
</dbReference>
<evidence type="ECO:0000256" key="1">
    <source>
        <dbReference type="SAM" id="Coils"/>
    </source>
</evidence>
<organism evidence="2 3">
    <name type="scientific">Vreelandella aquamarina</name>
    <dbReference type="NCBI Taxonomy" id="77097"/>
    <lineage>
        <taxon>Bacteria</taxon>
        <taxon>Pseudomonadati</taxon>
        <taxon>Pseudomonadota</taxon>
        <taxon>Gammaproteobacteria</taxon>
        <taxon>Oceanospirillales</taxon>
        <taxon>Halomonadaceae</taxon>
        <taxon>Vreelandella</taxon>
    </lineage>
</organism>
<feature type="coiled-coil region" evidence="1">
    <location>
        <begin position="94"/>
        <end position="128"/>
    </location>
</feature>
<dbReference type="EMBL" id="FSQX01000001">
    <property type="protein sequence ID" value="SIN62145.1"/>
    <property type="molecule type" value="Genomic_DNA"/>
</dbReference>
<protein>
    <submittedName>
        <fullName evidence="2">Uncharacterized protein</fullName>
    </submittedName>
</protein>
<name>A0A1N6DM10_9GAMM</name>
<reference evidence="2 3" key="1">
    <citation type="submission" date="2016-11" db="EMBL/GenBank/DDBJ databases">
        <authorList>
            <person name="Jaros S."/>
            <person name="Januszkiewicz K."/>
            <person name="Wedrychowicz H."/>
        </authorList>
    </citation>
    <scope>NUCLEOTIDE SEQUENCE [LARGE SCALE GENOMIC DNA]</scope>
    <source>
        <strain evidence="2 3">ACAM 239</strain>
    </source>
</reference>